<organism evidence="2 3">
    <name type="scientific">Vreelandella aquamarina</name>
    <dbReference type="NCBI Taxonomy" id="77097"/>
    <lineage>
        <taxon>Bacteria</taxon>
        <taxon>Pseudomonadati</taxon>
        <taxon>Pseudomonadota</taxon>
        <taxon>Gammaproteobacteria</taxon>
        <taxon>Oceanospirillales</taxon>
        <taxon>Halomonadaceae</taxon>
        <taxon>Vreelandella</taxon>
    </lineage>
</organism>
<name>A0A6F8SQC3_9GAMM</name>
<reference evidence="2 3" key="1">
    <citation type="submission" date="2020-02" db="EMBL/GenBank/DDBJ databases">
        <title>Complete Genome Sequence of Halomonas meridiana strain BAA-801, Isolated from Deep Sea Thermal Vent.</title>
        <authorList>
            <person name="Takahashi Y."/>
            <person name="Takahashi H."/>
            <person name="Galipon J."/>
            <person name="Arakawa K."/>
        </authorList>
    </citation>
    <scope>NUCLEOTIDE SEQUENCE [LARGE SCALE GENOMIC DNA]</scope>
    <source>
        <strain evidence="2 3">Slthf1</strain>
    </source>
</reference>
<evidence type="ECO:0000259" key="1">
    <source>
        <dbReference type="Pfam" id="PF13340"/>
    </source>
</evidence>
<dbReference type="AlphaFoldDB" id="A0A6F8SQC3"/>
<dbReference type="PANTHER" id="PTHR46637">
    <property type="entry name" value="TIS1421-TRANSPOSASE PROTEIN A"/>
    <property type="match status" value="1"/>
</dbReference>
<feature type="domain" description="Insertion element IS402-like" evidence="1">
    <location>
        <begin position="7"/>
        <end position="78"/>
    </location>
</feature>
<evidence type="ECO:0000313" key="2">
    <source>
        <dbReference type="EMBL" id="BCA90595.1"/>
    </source>
</evidence>
<dbReference type="NCBIfam" id="NF033580">
    <property type="entry name" value="transpos_IS5_3"/>
    <property type="match status" value="1"/>
</dbReference>
<dbReference type="Proteomes" id="UP000503197">
    <property type="component" value="Chromosome"/>
</dbReference>
<gene>
    <name evidence="2" type="ORF">HMSLTHF_03700</name>
</gene>
<dbReference type="PANTHER" id="PTHR46637:SF1">
    <property type="entry name" value="BLL5188 PROTEIN"/>
    <property type="match status" value="1"/>
</dbReference>
<dbReference type="InterPro" id="IPR052909">
    <property type="entry name" value="Transposase_6_like"/>
</dbReference>
<dbReference type="Pfam" id="PF13340">
    <property type="entry name" value="DUF4096"/>
    <property type="match status" value="1"/>
</dbReference>
<dbReference type="InterPro" id="IPR025161">
    <property type="entry name" value="IS402-like_dom"/>
</dbReference>
<protein>
    <submittedName>
        <fullName evidence="2">Transposase</fullName>
    </submittedName>
</protein>
<accession>A0A6F8SQC3</accession>
<evidence type="ECO:0000313" key="3">
    <source>
        <dbReference type="Proteomes" id="UP000503197"/>
    </source>
</evidence>
<sequence length="122" mass="14109">MVGRYEISDNGWAQIEDIVAPPQTMGRPRRDDRKMLNGIFWMLCSGAKWRDLPERYGPWSTVYDRFRKWRDDGTFEAVLSRLQLKLREDGLMDLDTWMIDATSVRATRAAAGGGKKGARKNR</sequence>
<proteinExistence type="predicted"/>
<dbReference type="EMBL" id="AP022821">
    <property type="protein sequence ID" value="BCA90595.1"/>
    <property type="molecule type" value="Genomic_DNA"/>
</dbReference>